<dbReference type="CDD" id="cd20543">
    <property type="entry name" value="CYCLIN_AtCycD-like_rpt1"/>
    <property type="match status" value="1"/>
</dbReference>
<gene>
    <name evidence="8" type="primary">cycD2</name>
</gene>
<keyword evidence="3 5" id="KW-0195">Cyclin</keyword>
<sequence length="382" mass="43354">MRFTRVYTEVFNMTDHSLLCTETNNLCFDDLEARDDQDPRIDCENVVGNESEALICAVPLQRDEDFVFVFESKVNFCPEVIFSTDRSGELDLCVRKEALDWIYKAHAHYNFGALSVCLAVNYLDRFLSLYELPSGKKWTVQLLAVACLSLAAKMEEVNVPLTVDLQVADPKFVFEAKTIKRMELLVLSTLKWRMQACTPCSFIDYFLRKINNADALPSGSLIDRSIQFILKTMKGIDFLEFRPSEISAAVAICVTREAQTLDINKAMSNIIPVEKDRVFKCIEMIQDLTLVTETSNVASGRTRAQVPQSPVGVLDAACLSYKSDERTVGSCPNSSLHTETSPHTKRRKLIEIMKCGFYSITQFQIFSEWEFWCGCLCKRPPL</sequence>
<comment type="similarity">
    <text evidence="1">Belongs to the cyclin family. Cyclin D subfamily.</text>
</comment>
<dbReference type="PANTHER" id="PTHR10177">
    <property type="entry name" value="CYCLINS"/>
    <property type="match status" value="1"/>
</dbReference>
<dbReference type="InterPro" id="IPR004367">
    <property type="entry name" value="Cyclin_C-dom"/>
</dbReference>
<dbReference type="InterPro" id="IPR013763">
    <property type="entry name" value="Cyclin-like_dom"/>
</dbReference>
<dbReference type="AlphaFoldDB" id="Q8L6U0"/>
<evidence type="ECO:0000256" key="4">
    <source>
        <dbReference type="ARBA" id="ARBA00023306"/>
    </source>
</evidence>
<dbReference type="CDD" id="cd20544">
    <property type="entry name" value="CYCLIN_AtCycD-like_rpt2"/>
    <property type="match status" value="1"/>
</dbReference>
<dbReference type="InterPro" id="IPR006671">
    <property type="entry name" value="Cyclin_N"/>
</dbReference>
<organism evidence="8">
    <name type="scientific">Daucus carota</name>
    <name type="common">Wild carrot</name>
    <dbReference type="NCBI Taxonomy" id="4039"/>
    <lineage>
        <taxon>Eukaryota</taxon>
        <taxon>Viridiplantae</taxon>
        <taxon>Streptophyta</taxon>
        <taxon>Embryophyta</taxon>
        <taxon>Tracheophyta</taxon>
        <taxon>Spermatophyta</taxon>
        <taxon>Magnoliopsida</taxon>
        <taxon>eudicotyledons</taxon>
        <taxon>Gunneridae</taxon>
        <taxon>Pentapetalae</taxon>
        <taxon>asterids</taxon>
        <taxon>campanulids</taxon>
        <taxon>Apiales</taxon>
        <taxon>Apiaceae</taxon>
        <taxon>Apioideae</taxon>
        <taxon>Scandiceae</taxon>
        <taxon>Daucinae</taxon>
        <taxon>Daucus</taxon>
        <taxon>Daucus sect. Daucus</taxon>
    </lineage>
</organism>
<evidence type="ECO:0000256" key="2">
    <source>
        <dbReference type="ARBA" id="ARBA00022618"/>
    </source>
</evidence>
<feature type="domain" description="Cyclin-like" evidence="6">
    <location>
        <begin position="100"/>
        <end position="188"/>
    </location>
</feature>
<dbReference type="SMART" id="SM01332">
    <property type="entry name" value="Cyclin_C"/>
    <property type="match status" value="1"/>
</dbReference>
<feature type="domain" description="Cyclin C-terminal" evidence="7">
    <location>
        <begin position="197"/>
        <end position="322"/>
    </location>
</feature>
<dbReference type="InterPro" id="IPR048258">
    <property type="entry name" value="Cyclins_cyclin-box"/>
</dbReference>
<evidence type="ECO:0000313" key="8">
    <source>
        <dbReference type="EMBL" id="CAD43141.1"/>
    </source>
</evidence>
<dbReference type="Pfam" id="PF00134">
    <property type="entry name" value="Cyclin_N"/>
    <property type="match status" value="1"/>
</dbReference>
<evidence type="ECO:0000259" key="7">
    <source>
        <dbReference type="SMART" id="SM01332"/>
    </source>
</evidence>
<keyword evidence="4" id="KW-0131">Cell cycle</keyword>
<dbReference type="GO" id="GO:0051301">
    <property type="term" value="P:cell division"/>
    <property type="evidence" value="ECO:0007669"/>
    <property type="project" value="UniProtKB-KW"/>
</dbReference>
<protein>
    <submittedName>
        <fullName evidence="8">Cyclin D2</fullName>
    </submittedName>
</protein>
<dbReference type="Gene3D" id="1.10.472.10">
    <property type="entry name" value="Cyclin-like"/>
    <property type="match status" value="2"/>
</dbReference>
<dbReference type="InterPro" id="IPR036915">
    <property type="entry name" value="Cyclin-like_sf"/>
</dbReference>
<accession>Q8L6U0</accession>
<dbReference type="EMBL" id="AJ496740">
    <property type="protein sequence ID" value="CAD43141.1"/>
    <property type="molecule type" value="mRNA"/>
</dbReference>
<evidence type="ECO:0000259" key="6">
    <source>
        <dbReference type="SMART" id="SM00385"/>
    </source>
</evidence>
<dbReference type="PROSITE" id="PS00292">
    <property type="entry name" value="CYCLINS"/>
    <property type="match status" value="1"/>
</dbReference>
<dbReference type="SMART" id="SM00385">
    <property type="entry name" value="CYCLIN"/>
    <property type="match status" value="1"/>
</dbReference>
<dbReference type="FunFam" id="1.10.472.10:FF:000034">
    <property type="entry name" value="D2/4-type cyclin"/>
    <property type="match status" value="1"/>
</dbReference>
<dbReference type="InterPro" id="IPR039361">
    <property type="entry name" value="Cyclin"/>
</dbReference>
<name>Q8L6U0_DAUCA</name>
<proteinExistence type="evidence at transcript level"/>
<evidence type="ECO:0000256" key="3">
    <source>
        <dbReference type="ARBA" id="ARBA00023127"/>
    </source>
</evidence>
<reference evidence="8" key="1">
    <citation type="submission" date="2002-07" db="EMBL/GenBank/DDBJ databases">
        <title>The effect of the peptidyl growth factor, phytosulfokine-alpha, on the cell cycle progression in carrot non-embryogenic cells.</title>
        <authorList>
            <person name="Eun C.H."/>
            <person name="Ko S.M."/>
            <person name="Matsubayashi Y."/>
            <person name="Sakagami Y."/>
            <person name="Kamada H."/>
        </authorList>
    </citation>
    <scope>NUCLEOTIDE SEQUENCE</scope>
</reference>
<evidence type="ECO:0000256" key="1">
    <source>
        <dbReference type="ARBA" id="ARBA00009065"/>
    </source>
</evidence>
<dbReference type="SUPFAM" id="SSF47954">
    <property type="entry name" value="Cyclin-like"/>
    <property type="match status" value="2"/>
</dbReference>
<evidence type="ECO:0000256" key="5">
    <source>
        <dbReference type="RuleBase" id="RU000383"/>
    </source>
</evidence>
<dbReference type="Pfam" id="PF02984">
    <property type="entry name" value="Cyclin_C"/>
    <property type="match status" value="1"/>
</dbReference>
<dbReference type="FunFam" id="1.10.472.10:FF:000040">
    <property type="entry name" value="D6-type cyclin"/>
    <property type="match status" value="1"/>
</dbReference>
<keyword evidence="2" id="KW-0132">Cell division</keyword>